<protein>
    <submittedName>
        <fullName evidence="3">Uncharacterized protein</fullName>
    </submittedName>
</protein>
<keyword evidence="2" id="KW-0812">Transmembrane</keyword>
<feature type="region of interest" description="Disordered" evidence="1">
    <location>
        <begin position="207"/>
        <end position="230"/>
    </location>
</feature>
<dbReference type="Proteomes" id="UP000077315">
    <property type="component" value="Unassembled WGS sequence"/>
</dbReference>
<evidence type="ECO:0000256" key="2">
    <source>
        <dbReference type="SAM" id="Phobius"/>
    </source>
</evidence>
<dbReference type="InParanoid" id="A0A162UXN0"/>
<accession>A0A162UXN0</accession>
<dbReference type="VEuPathDB" id="FungiDB:PHYBLDRAFT_163756"/>
<sequence length="802" mass="87429">MLRLQNKIDNMPYRYVGLVDQKRRTPSLLDDQYGNRTCKQEFPAIPNWTAFAGVHGQGYKVKRQVQGVDMVAKHPHSRRPSTTGSIVPEKTDRNTKRRPSIYSRLSDGPSTSLAPSLGVETNPTLVPLSGSRRTHSFSTTQDNAQSSERFRPSVPGPGTVTGTGIGAVPVIVPVTGTGTGTVTGTGTGTGIVPGNGNGNINVNVNVNGNGNGNGSGSAPTLRSASTTSSAPRLSIADRFMSNNYSQPKNVSPSSSASTVRSVEQDIPRPVIVSIPDQVKSSTDTGKLSVADRFMSSASSMHSNDTLSLPMRERSASNFSGRTLLNPSSLALVPGPKRLTIADTFMRSNSAQQSPSDGIGMDRTRSRSIMDELDLGHRYPHSEYIHPLEGPGSRKSAVLDNHLLNLDLSIASPSSTVKGRSSSRPWGSQETLVQSDRKKPIYAKFTDPGKHPTHSIKESSEYCPTSRSYSLDEYIVERHDDRDYDHQTSLEEDRPLTEDASSVLTLKNHDDKEDHYADDPVAMEAAHPKKCTRETHREPRTPSAEPLETPSSQSPLPPPPPPPRGFWIGCCFFSCGQRPSQSTLSRQQQQRREKEGEERQAKANSNCGRRSWVICTFFTVIMAAVISYLLWPRTPLMRIEGASLTSAAKITQTRQGIMIGNAAFETEWLVNVTVDNRQNRIPTRLVAIQVIAKDALTGLLIGKGLHNNDPSPEVIVLPPRAISTIQLPIRVDYQARDASDTTFVDLSKACTPQPATANLTQGQRESLQLHFWITLHLFGLDWLGYKPTVIATPATGGFACPTS</sequence>
<feature type="region of interest" description="Disordered" evidence="1">
    <location>
        <begin position="242"/>
        <end position="262"/>
    </location>
</feature>
<dbReference type="RefSeq" id="XP_018296702.1">
    <property type="nucleotide sequence ID" value="XM_018434865.1"/>
</dbReference>
<reference evidence="4" key="1">
    <citation type="submission" date="2015-06" db="EMBL/GenBank/DDBJ databases">
        <title>Expansion of signal transduction pathways in fungi by whole-genome duplication.</title>
        <authorList>
            <consortium name="DOE Joint Genome Institute"/>
            <person name="Corrochano L.M."/>
            <person name="Kuo A."/>
            <person name="Marcet-Houben M."/>
            <person name="Polaino S."/>
            <person name="Salamov A."/>
            <person name="Villalobos J.M."/>
            <person name="Alvarez M.I."/>
            <person name="Avalos J."/>
            <person name="Benito E.P."/>
            <person name="Benoit I."/>
            <person name="Burger G."/>
            <person name="Camino L.P."/>
            <person name="Canovas D."/>
            <person name="Cerda-Olmedo E."/>
            <person name="Cheng J.-F."/>
            <person name="Dominguez A."/>
            <person name="Elias M."/>
            <person name="Eslava A.P."/>
            <person name="Glaser F."/>
            <person name="Grimwood J."/>
            <person name="Gutierrez G."/>
            <person name="Heitman J."/>
            <person name="Henrissat B."/>
            <person name="Iturriaga E.A."/>
            <person name="Lang B.F."/>
            <person name="Lavin J.L."/>
            <person name="Lee S."/>
            <person name="Li W."/>
            <person name="Lindquist E."/>
            <person name="Lopez-Garcia S."/>
            <person name="Luque E.M."/>
            <person name="Marcos A.T."/>
            <person name="Martin J."/>
            <person name="McCluskey K."/>
            <person name="Medina H.R."/>
            <person name="Miralles-Duran A."/>
            <person name="Miyazaki A."/>
            <person name="Munoz-Torres E."/>
            <person name="Oguiza J.A."/>
            <person name="Ohm R."/>
            <person name="Olmedo M."/>
            <person name="Orejas M."/>
            <person name="Ortiz-Castellanos L."/>
            <person name="Pisabarro A.G."/>
            <person name="Rodriguez-Romero J."/>
            <person name="Ruiz-Herrera J."/>
            <person name="Ruiz-Vazquez R."/>
            <person name="Sanz C."/>
            <person name="Schackwitz W."/>
            <person name="Schmutz J."/>
            <person name="Shahriari M."/>
            <person name="Shelest E."/>
            <person name="Silva-Franco F."/>
            <person name="Soanes D."/>
            <person name="Syed K."/>
            <person name="Tagua V.G."/>
            <person name="Talbot N.J."/>
            <person name="Thon M."/>
            <person name="De vries R.P."/>
            <person name="Wiebenga A."/>
            <person name="Yadav J.S."/>
            <person name="Braun E.L."/>
            <person name="Baker S."/>
            <person name="Garre V."/>
            <person name="Horwitz B."/>
            <person name="Torres-Martinez S."/>
            <person name="Idnurm A."/>
            <person name="Herrera-Estrella A."/>
            <person name="Gabaldon T."/>
            <person name="Grigoriev I.V."/>
        </authorList>
    </citation>
    <scope>NUCLEOTIDE SEQUENCE [LARGE SCALE GENOMIC DNA]</scope>
    <source>
        <strain evidence="4">NRRL 1555(-)</strain>
    </source>
</reference>
<feature type="compositionally biased region" description="Polar residues" evidence="1">
    <location>
        <begin position="136"/>
        <end position="147"/>
    </location>
</feature>
<feature type="region of interest" description="Disordered" evidence="1">
    <location>
        <begin position="524"/>
        <end position="559"/>
    </location>
</feature>
<evidence type="ECO:0000313" key="4">
    <source>
        <dbReference type="Proteomes" id="UP000077315"/>
    </source>
</evidence>
<keyword evidence="4" id="KW-1185">Reference proteome</keyword>
<feature type="compositionally biased region" description="Polar residues" evidence="1">
    <location>
        <begin position="412"/>
        <end position="433"/>
    </location>
</feature>
<evidence type="ECO:0000313" key="3">
    <source>
        <dbReference type="EMBL" id="OAD78662.1"/>
    </source>
</evidence>
<feature type="compositionally biased region" description="Polar residues" evidence="1">
    <location>
        <begin position="108"/>
        <end position="124"/>
    </location>
</feature>
<feature type="transmembrane region" description="Helical" evidence="2">
    <location>
        <begin position="610"/>
        <end position="630"/>
    </location>
</feature>
<feature type="region of interest" description="Disordered" evidence="1">
    <location>
        <begin position="72"/>
        <end position="162"/>
    </location>
</feature>
<dbReference type="AlphaFoldDB" id="A0A162UXN0"/>
<feature type="compositionally biased region" description="Polar residues" evidence="1">
    <location>
        <begin position="216"/>
        <end position="230"/>
    </location>
</feature>
<keyword evidence="2" id="KW-1133">Transmembrane helix</keyword>
<feature type="region of interest" description="Disordered" evidence="1">
    <location>
        <begin position="412"/>
        <end position="436"/>
    </location>
</feature>
<feature type="region of interest" description="Disordered" evidence="1">
    <location>
        <begin position="581"/>
        <end position="602"/>
    </location>
</feature>
<evidence type="ECO:0000256" key="1">
    <source>
        <dbReference type="SAM" id="MobiDB-lite"/>
    </source>
</evidence>
<organism evidence="3 4">
    <name type="scientific">Phycomyces blakesleeanus (strain ATCC 8743b / DSM 1359 / FGSC 10004 / NBRC 33097 / NRRL 1555)</name>
    <dbReference type="NCBI Taxonomy" id="763407"/>
    <lineage>
        <taxon>Eukaryota</taxon>
        <taxon>Fungi</taxon>
        <taxon>Fungi incertae sedis</taxon>
        <taxon>Mucoromycota</taxon>
        <taxon>Mucoromycotina</taxon>
        <taxon>Mucoromycetes</taxon>
        <taxon>Mucorales</taxon>
        <taxon>Phycomycetaceae</taxon>
        <taxon>Phycomyces</taxon>
    </lineage>
</organism>
<gene>
    <name evidence="3" type="ORF">PHYBLDRAFT_163756</name>
</gene>
<name>A0A162UXN0_PHYB8</name>
<feature type="compositionally biased region" description="Basic and acidic residues" evidence="1">
    <location>
        <begin position="530"/>
        <end position="539"/>
    </location>
</feature>
<keyword evidence="2" id="KW-0472">Membrane</keyword>
<proteinExistence type="predicted"/>
<dbReference type="GeneID" id="28995771"/>
<feature type="compositionally biased region" description="Basic and acidic residues" evidence="1">
    <location>
        <begin position="589"/>
        <end position="600"/>
    </location>
</feature>
<feature type="compositionally biased region" description="Low complexity" evidence="1">
    <location>
        <begin position="250"/>
        <end position="261"/>
    </location>
</feature>
<dbReference type="OrthoDB" id="2271567at2759"/>
<dbReference type="EMBL" id="KV440973">
    <property type="protein sequence ID" value="OAD78662.1"/>
    <property type="molecule type" value="Genomic_DNA"/>
</dbReference>